<sequence length="287" mass="30266">MKVHVVPPGLWLVVWAWVGAWVRVGGVAMRVLVTGATGRLGRVAVPRLRDEGFTVRAVSRRPRDGAGVEWVVADLGTGAGLAEAVAGMDAVLHLASSPGRRTHEIDVLGTRRLAVAAGHAGVRHLVYVSIVGVDRVPLGYYRHKLAAEQVVAAGPVPWSVLRATQFPGFLADLLRGASRLGPVLGDPAVLAQPVDPGEVADRLAVLLLAGPSHRTEDFGGPEVLRFDEAARAWLAARGSRRPVVPLRIPGRLGRELRAGGLTTTATPTGVRTWADHLADTYGGTGGR</sequence>
<organism evidence="3 4">
    <name type="scientific">Micromonospora maritima</name>
    <dbReference type="NCBI Taxonomy" id="986711"/>
    <lineage>
        <taxon>Bacteria</taxon>
        <taxon>Bacillati</taxon>
        <taxon>Actinomycetota</taxon>
        <taxon>Actinomycetes</taxon>
        <taxon>Micromonosporales</taxon>
        <taxon>Micromonosporaceae</taxon>
        <taxon>Micromonospora</taxon>
    </lineage>
</organism>
<dbReference type="PANTHER" id="PTHR12126:SF11">
    <property type="entry name" value="NADH DEHYDROGENASE [UBIQUINONE] 1 ALPHA SUBCOMPLEX SUBUNIT 9, MITOCHONDRIAL"/>
    <property type="match status" value="1"/>
</dbReference>
<feature type="transmembrane region" description="Helical" evidence="1">
    <location>
        <begin position="12"/>
        <end position="33"/>
    </location>
</feature>
<accession>A0ABW7ZGR6</accession>
<evidence type="ECO:0000313" key="4">
    <source>
        <dbReference type="Proteomes" id="UP001612812"/>
    </source>
</evidence>
<protein>
    <submittedName>
        <fullName evidence="3">SDR family oxidoreductase</fullName>
    </submittedName>
</protein>
<keyword evidence="1" id="KW-0472">Membrane</keyword>
<dbReference type="SUPFAM" id="SSF51735">
    <property type="entry name" value="NAD(P)-binding Rossmann-fold domains"/>
    <property type="match status" value="1"/>
</dbReference>
<dbReference type="InterPro" id="IPR016040">
    <property type="entry name" value="NAD(P)-bd_dom"/>
</dbReference>
<keyword evidence="4" id="KW-1185">Reference proteome</keyword>
<dbReference type="InterPro" id="IPR051207">
    <property type="entry name" value="ComplexI_NDUFA9_subunit"/>
</dbReference>
<comment type="caution">
    <text evidence="3">The sequence shown here is derived from an EMBL/GenBank/DDBJ whole genome shotgun (WGS) entry which is preliminary data.</text>
</comment>
<evidence type="ECO:0000259" key="2">
    <source>
        <dbReference type="Pfam" id="PF13460"/>
    </source>
</evidence>
<name>A0ABW7ZGR6_9ACTN</name>
<dbReference type="EMBL" id="JBITLE010000001">
    <property type="protein sequence ID" value="MFI7260912.1"/>
    <property type="molecule type" value="Genomic_DNA"/>
</dbReference>
<gene>
    <name evidence="3" type="ORF">ACIBP4_01200</name>
</gene>
<dbReference type="RefSeq" id="WP_396769941.1">
    <property type="nucleotide sequence ID" value="NZ_JBITLA010000007.1"/>
</dbReference>
<evidence type="ECO:0000256" key="1">
    <source>
        <dbReference type="SAM" id="Phobius"/>
    </source>
</evidence>
<proteinExistence type="predicted"/>
<dbReference type="InterPro" id="IPR036291">
    <property type="entry name" value="NAD(P)-bd_dom_sf"/>
</dbReference>
<keyword evidence="1" id="KW-0812">Transmembrane</keyword>
<dbReference type="PANTHER" id="PTHR12126">
    <property type="entry name" value="NADH-UBIQUINONE OXIDOREDUCTASE 39 KDA SUBUNIT-RELATED"/>
    <property type="match status" value="1"/>
</dbReference>
<keyword evidence="1" id="KW-1133">Transmembrane helix</keyword>
<evidence type="ECO:0000313" key="3">
    <source>
        <dbReference type="EMBL" id="MFI7260912.1"/>
    </source>
</evidence>
<feature type="domain" description="NAD(P)-binding" evidence="2">
    <location>
        <begin position="35"/>
        <end position="165"/>
    </location>
</feature>
<reference evidence="3 4" key="1">
    <citation type="submission" date="2024-10" db="EMBL/GenBank/DDBJ databases">
        <title>The Natural Products Discovery Center: Release of the First 8490 Sequenced Strains for Exploring Actinobacteria Biosynthetic Diversity.</title>
        <authorList>
            <person name="Kalkreuter E."/>
            <person name="Kautsar S.A."/>
            <person name="Yang D."/>
            <person name="Bader C.D."/>
            <person name="Teijaro C.N."/>
            <person name="Fluegel L."/>
            <person name="Davis C.M."/>
            <person name="Simpson J.R."/>
            <person name="Lauterbach L."/>
            <person name="Steele A.D."/>
            <person name="Gui C."/>
            <person name="Meng S."/>
            <person name="Li G."/>
            <person name="Viehrig K."/>
            <person name="Ye F."/>
            <person name="Su P."/>
            <person name="Kiefer A.F."/>
            <person name="Nichols A."/>
            <person name="Cepeda A.J."/>
            <person name="Yan W."/>
            <person name="Fan B."/>
            <person name="Jiang Y."/>
            <person name="Adhikari A."/>
            <person name="Zheng C.-J."/>
            <person name="Schuster L."/>
            <person name="Cowan T.M."/>
            <person name="Smanski M.J."/>
            <person name="Chevrette M.G."/>
            <person name="De Carvalho L.P.S."/>
            <person name="Shen B."/>
        </authorList>
    </citation>
    <scope>NUCLEOTIDE SEQUENCE [LARGE SCALE GENOMIC DNA]</scope>
    <source>
        <strain evidence="3 4">NPDC049845</strain>
    </source>
</reference>
<dbReference type="Pfam" id="PF13460">
    <property type="entry name" value="NAD_binding_10"/>
    <property type="match status" value="1"/>
</dbReference>
<dbReference type="Proteomes" id="UP001612812">
    <property type="component" value="Unassembled WGS sequence"/>
</dbReference>
<dbReference type="Gene3D" id="3.40.50.720">
    <property type="entry name" value="NAD(P)-binding Rossmann-like Domain"/>
    <property type="match status" value="1"/>
</dbReference>